<dbReference type="InterPro" id="IPR036396">
    <property type="entry name" value="Cyt_P450_sf"/>
</dbReference>
<dbReference type="PANTHER" id="PTHR24305">
    <property type="entry name" value="CYTOCHROME P450"/>
    <property type="match status" value="1"/>
</dbReference>
<reference evidence="10 11" key="1">
    <citation type="submission" date="2016-07" db="EMBL/GenBank/DDBJ databases">
        <title>Draft genome of the white-rot fungus Obba rivulosa 3A-2.</title>
        <authorList>
            <consortium name="DOE Joint Genome Institute"/>
            <person name="Miettinen O."/>
            <person name="Riley R."/>
            <person name="Acob R."/>
            <person name="Barry K."/>
            <person name="Cullen D."/>
            <person name="De Vries R."/>
            <person name="Hainaut M."/>
            <person name="Hatakka A."/>
            <person name="Henrissat B."/>
            <person name="Hilden K."/>
            <person name="Kuo R."/>
            <person name="Labutti K."/>
            <person name="Lipzen A."/>
            <person name="Makela M.R."/>
            <person name="Sandor L."/>
            <person name="Spatafora J.W."/>
            <person name="Grigoriev I.V."/>
            <person name="Hibbett D.S."/>
        </authorList>
    </citation>
    <scope>NUCLEOTIDE SEQUENCE [LARGE SCALE GENOMIC DNA]</scope>
    <source>
        <strain evidence="10 11">3A-2</strain>
    </source>
</reference>
<dbReference type="CDD" id="cd11061">
    <property type="entry name" value="CYP67-like"/>
    <property type="match status" value="1"/>
</dbReference>
<keyword evidence="8" id="KW-0349">Heme</keyword>
<dbReference type="Proteomes" id="UP000250043">
    <property type="component" value="Unassembled WGS sequence"/>
</dbReference>
<dbReference type="GO" id="GO:0005506">
    <property type="term" value="F:iron ion binding"/>
    <property type="evidence" value="ECO:0007669"/>
    <property type="project" value="InterPro"/>
</dbReference>
<comment type="pathway">
    <text evidence="2">Secondary metabolite biosynthesis.</text>
</comment>
<evidence type="ECO:0000256" key="9">
    <source>
        <dbReference type="SAM" id="Phobius"/>
    </source>
</evidence>
<dbReference type="Pfam" id="PF00067">
    <property type="entry name" value="p450"/>
    <property type="match status" value="1"/>
</dbReference>
<sequence length="562" mass="62821">MGFSLFSLIPQPRLGDTLLLIATAAVGVHGIFKRYEPPEISHHAGLLFGVPSVLSLLLWNHYSPARALVIATTAFLSALTASVAFYRLGPLHPLAKYPGPPLLKLSRLPLTWVAMQGKEYLFIQKLHERYGDIVRISPNEVSVRDASAIVPMMGSAGLTKGPHWQGRSMRPAVPSVIAMTNPVEHLERRKLWNRAFNTTALKGYEHIIARRANLLVETIAEAGEVDLATRISWFTFDFMSDLVFGGGSDMLRQGDEGSVWRVINRGMVSAHMLAHLPWTVPYAQVLGFGEDVRRMRSFGIERAKGRVKAGSLDKDLFYYLNNEDGAGAPRPFPEVVSDGALAVIAGSDTTSSVLSNVFFYLLKEPAYYKRLQAEVDKFYPPGEDALSTKHHGDMPFLTAVLHESMRLFPALPTGSQRAPVKGSGGKLVGQYFIPEGTSTFIHSYSVHRDPRNFFPNSETFWPERWLIAAELENSNWPKEMEKSFIHNATAFIPFSFGPANCVGKNLALQEMRMVVCLMMQKLEMRFPKGFDPRAYEENLQDYLVVMKPSLPVLIERRPEAWA</sequence>
<keyword evidence="6 8" id="KW-0408">Iron</keyword>
<keyword evidence="4 8" id="KW-0479">Metal-binding</keyword>
<keyword evidence="5" id="KW-0560">Oxidoreductase</keyword>
<dbReference type="SUPFAM" id="SSF48264">
    <property type="entry name" value="Cytochrome P450"/>
    <property type="match status" value="1"/>
</dbReference>
<feature type="transmembrane region" description="Helical" evidence="9">
    <location>
        <begin position="68"/>
        <end position="88"/>
    </location>
</feature>
<dbReference type="GO" id="GO:0004497">
    <property type="term" value="F:monooxygenase activity"/>
    <property type="evidence" value="ECO:0007669"/>
    <property type="project" value="UniProtKB-KW"/>
</dbReference>
<feature type="binding site" description="axial binding residue" evidence="8">
    <location>
        <position position="501"/>
    </location>
    <ligand>
        <name>heme</name>
        <dbReference type="ChEBI" id="CHEBI:30413"/>
    </ligand>
    <ligandPart>
        <name>Fe</name>
        <dbReference type="ChEBI" id="CHEBI:18248"/>
    </ligandPart>
</feature>
<organism evidence="10 11">
    <name type="scientific">Obba rivulosa</name>
    <dbReference type="NCBI Taxonomy" id="1052685"/>
    <lineage>
        <taxon>Eukaryota</taxon>
        <taxon>Fungi</taxon>
        <taxon>Dikarya</taxon>
        <taxon>Basidiomycota</taxon>
        <taxon>Agaricomycotina</taxon>
        <taxon>Agaricomycetes</taxon>
        <taxon>Polyporales</taxon>
        <taxon>Gelatoporiaceae</taxon>
        <taxon>Obba</taxon>
    </lineage>
</organism>
<dbReference type="Gene3D" id="1.10.630.10">
    <property type="entry name" value="Cytochrome P450"/>
    <property type="match status" value="1"/>
</dbReference>
<dbReference type="GO" id="GO:0016705">
    <property type="term" value="F:oxidoreductase activity, acting on paired donors, with incorporation or reduction of molecular oxygen"/>
    <property type="evidence" value="ECO:0007669"/>
    <property type="project" value="InterPro"/>
</dbReference>
<proteinExistence type="inferred from homology"/>
<evidence type="ECO:0000256" key="2">
    <source>
        <dbReference type="ARBA" id="ARBA00005179"/>
    </source>
</evidence>
<keyword evidence="9" id="KW-0812">Transmembrane</keyword>
<evidence type="ECO:0000256" key="1">
    <source>
        <dbReference type="ARBA" id="ARBA00001971"/>
    </source>
</evidence>
<evidence type="ECO:0000256" key="6">
    <source>
        <dbReference type="ARBA" id="ARBA00023004"/>
    </source>
</evidence>
<dbReference type="AlphaFoldDB" id="A0A8E2DGA5"/>
<dbReference type="PANTHER" id="PTHR24305:SF187">
    <property type="entry name" value="P450, PUTATIVE (EUROFUNG)-RELATED"/>
    <property type="match status" value="1"/>
</dbReference>
<keyword evidence="11" id="KW-1185">Reference proteome</keyword>
<dbReference type="PRINTS" id="PR00385">
    <property type="entry name" value="P450"/>
</dbReference>
<keyword evidence="9" id="KW-0472">Membrane</keyword>
<comment type="cofactor">
    <cofactor evidence="1 8">
        <name>heme</name>
        <dbReference type="ChEBI" id="CHEBI:30413"/>
    </cofactor>
</comment>
<evidence type="ECO:0000256" key="8">
    <source>
        <dbReference type="PIRSR" id="PIRSR602403-1"/>
    </source>
</evidence>
<protein>
    <submittedName>
        <fullName evidence="10">High nitrogen upregulated cytochrome P450 monooxygenase 2</fullName>
    </submittedName>
</protein>
<dbReference type="EMBL" id="KV722508">
    <property type="protein sequence ID" value="OCH86875.1"/>
    <property type="molecule type" value="Genomic_DNA"/>
</dbReference>
<dbReference type="OrthoDB" id="6692864at2759"/>
<evidence type="ECO:0000256" key="4">
    <source>
        <dbReference type="ARBA" id="ARBA00022723"/>
    </source>
</evidence>
<accession>A0A8E2DGA5</accession>
<dbReference type="InterPro" id="IPR001128">
    <property type="entry name" value="Cyt_P450"/>
</dbReference>
<dbReference type="InterPro" id="IPR002403">
    <property type="entry name" value="Cyt_P450_E_grp-IV"/>
</dbReference>
<keyword evidence="9" id="KW-1133">Transmembrane helix</keyword>
<comment type="similarity">
    <text evidence="3">Belongs to the cytochrome P450 family.</text>
</comment>
<gene>
    <name evidence="10" type="ORF">OBBRIDRAFT_890182</name>
</gene>
<dbReference type="InterPro" id="IPR050121">
    <property type="entry name" value="Cytochrome_P450_monoxygenase"/>
</dbReference>
<evidence type="ECO:0000313" key="11">
    <source>
        <dbReference type="Proteomes" id="UP000250043"/>
    </source>
</evidence>
<dbReference type="GO" id="GO:0020037">
    <property type="term" value="F:heme binding"/>
    <property type="evidence" value="ECO:0007669"/>
    <property type="project" value="InterPro"/>
</dbReference>
<evidence type="ECO:0000256" key="3">
    <source>
        <dbReference type="ARBA" id="ARBA00010617"/>
    </source>
</evidence>
<keyword evidence="7 10" id="KW-0503">Monooxygenase</keyword>
<evidence type="ECO:0000256" key="5">
    <source>
        <dbReference type="ARBA" id="ARBA00023002"/>
    </source>
</evidence>
<name>A0A8E2DGA5_9APHY</name>
<dbReference type="PRINTS" id="PR00465">
    <property type="entry name" value="EP450IV"/>
</dbReference>
<evidence type="ECO:0000256" key="7">
    <source>
        <dbReference type="ARBA" id="ARBA00023033"/>
    </source>
</evidence>
<feature type="transmembrane region" description="Helical" evidence="9">
    <location>
        <begin position="44"/>
        <end position="62"/>
    </location>
</feature>
<evidence type="ECO:0000313" key="10">
    <source>
        <dbReference type="EMBL" id="OCH86875.1"/>
    </source>
</evidence>